<organism evidence="1 2">
    <name type="scientific">Halothiobacillus neapolitanus (strain ATCC 23641 / DSM 15147 / CIP 104769 / NCIMB 8539 / c2)</name>
    <name type="common">Thiobacillus neapolitanus</name>
    <dbReference type="NCBI Taxonomy" id="555778"/>
    <lineage>
        <taxon>Bacteria</taxon>
        <taxon>Pseudomonadati</taxon>
        <taxon>Pseudomonadota</taxon>
        <taxon>Gammaproteobacteria</taxon>
        <taxon>Chromatiales</taxon>
        <taxon>Halothiobacillaceae</taxon>
        <taxon>Halothiobacillus</taxon>
    </lineage>
</organism>
<dbReference type="Gene3D" id="3.40.1260.10">
    <property type="entry name" value="DsrEFH-like"/>
    <property type="match status" value="1"/>
</dbReference>
<reference evidence="1 2" key="1">
    <citation type="submission" date="2009-10" db="EMBL/GenBank/DDBJ databases">
        <title>Complete sequence of Halothiobacillus neapolitanus c2.</title>
        <authorList>
            <consortium name="US DOE Joint Genome Institute"/>
            <person name="Lucas S."/>
            <person name="Copeland A."/>
            <person name="Lapidus A."/>
            <person name="Glavina del Rio T."/>
            <person name="Tice H."/>
            <person name="Bruce D."/>
            <person name="Goodwin L."/>
            <person name="Pitluck S."/>
            <person name="Davenport K."/>
            <person name="Brettin T."/>
            <person name="Detter J.C."/>
            <person name="Han C."/>
            <person name="Tapia R."/>
            <person name="Larimer F."/>
            <person name="Land M."/>
            <person name="Hauser L."/>
            <person name="Kyrpides N."/>
            <person name="Mikhailova N."/>
            <person name="Kerfeld C."/>
            <person name="Cannon G."/>
            <person name="Heinhort S."/>
        </authorList>
    </citation>
    <scope>NUCLEOTIDE SEQUENCE [LARGE SCALE GENOMIC DNA]</scope>
    <source>
        <strain evidence="2">ATCC 23641 / c2</strain>
    </source>
</reference>
<dbReference type="EMBL" id="CP001801">
    <property type="protein sequence ID" value="ACX96726.1"/>
    <property type="molecule type" value="Genomic_DNA"/>
</dbReference>
<name>D0L203_HALNC</name>
<dbReference type="KEGG" id="hna:Hneap_1904"/>
<dbReference type="InterPro" id="IPR027396">
    <property type="entry name" value="DsrEFH-like"/>
</dbReference>
<evidence type="ECO:0000313" key="2">
    <source>
        <dbReference type="Proteomes" id="UP000009102"/>
    </source>
</evidence>
<protein>
    <submittedName>
        <fullName evidence="1">Uncharacterized protein</fullName>
    </submittedName>
</protein>
<evidence type="ECO:0000313" key="1">
    <source>
        <dbReference type="EMBL" id="ACX96726.1"/>
    </source>
</evidence>
<dbReference type="Proteomes" id="UP000009102">
    <property type="component" value="Chromosome"/>
</dbReference>
<dbReference type="OrthoDB" id="5784507at2"/>
<gene>
    <name evidence="1" type="ordered locus">Hneap_1904</name>
</gene>
<dbReference type="eggNOG" id="COG2044">
    <property type="taxonomic scope" value="Bacteria"/>
</dbReference>
<accession>D0L203</accession>
<dbReference type="SUPFAM" id="SSF75169">
    <property type="entry name" value="DsrEFH-like"/>
    <property type="match status" value="1"/>
</dbReference>
<keyword evidence="2" id="KW-1185">Reference proteome</keyword>
<sequence length="125" mass="13442">MFVSNPASHRDQSSDRTGMALILSRDDPGSVRAALSLSLAAIAAEDAAVIFFTQTGVRFLQQEVQDATLAEMRLMAQEEGVRLVACSDSVLELGLRPDMLIPGVELAGALSFYQLARQVAVSLYI</sequence>
<proteinExistence type="predicted"/>
<dbReference type="STRING" id="555778.Hneap_1904"/>
<dbReference type="AlphaFoldDB" id="D0L203"/>
<dbReference type="HOGENOM" id="CLU_1989517_0_0_6"/>
<dbReference type="InterPro" id="IPR003787">
    <property type="entry name" value="Sulphur_relay_DsrE/F-like"/>
</dbReference>
<dbReference type="Pfam" id="PF02635">
    <property type="entry name" value="DsrE"/>
    <property type="match status" value="1"/>
</dbReference>